<reference evidence="2" key="2">
    <citation type="submission" date="2018-03" db="EMBL/GenBank/DDBJ databases">
        <title>The Triticum urartu genome reveals the dynamic nature of wheat genome evolution.</title>
        <authorList>
            <person name="Ling H."/>
            <person name="Ma B."/>
            <person name="Shi X."/>
            <person name="Liu H."/>
            <person name="Dong L."/>
            <person name="Sun H."/>
            <person name="Cao Y."/>
            <person name="Gao Q."/>
            <person name="Zheng S."/>
            <person name="Li Y."/>
            <person name="Yu Y."/>
            <person name="Du H."/>
            <person name="Qi M."/>
            <person name="Li Y."/>
            <person name="Yu H."/>
            <person name="Cui Y."/>
            <person name="Wang N."/>
            <person name="Chen C."/>
            <person name="Wu H."/>
            <person name="Zhao Y."/>
            <person name="Zhang J."/>
            <person name="Li Y."/>
            <person name="Zhou W."/>
            <person name="Zhang B."/>
            <person name="Hu W."/>
            <person name="Eijk M."/>
            <person name="Tang J."/>
            <person name="Witsenboer H."/>
            <person name="Zhao S."/>
            <person name="Li Z."/>
            <person name="Zhang A."/>
            <person name="Wang D."/>
            <person name="Liang C."/>
        </authorList>
    </citation>
    <scope>NUCLEOTIDE SEQUENCE [LARGE SCALE GENOMIC DNA]</scope>
    <source>
        <strain evidence="2">cv. G1812</strain>
    </source>
</reference>
<dbReference type="EnsemblPlants" id="TuG1812G0700002282.01.T01">
    <property type="protein sequence ID" value="TuG1812G0700002282.01.T01"/>
    <property type="gene ID" value="TuG1812G0700002282.01"/>
</dbReference>
<reference evidence="3" key="1">
    <citation type="journal article" date="2013" name="Nature">
        <title>Draft genome of the wheat A-genome progenitor Triticum urartu.</title>
        <authorList>
            <person name="Ling H.Q."/>
            <person name="Zhao S."/>
            <person name="Liu D."/>
            <person name="Wang J."/>
            <person name="Sun H."/>
            <person name="Zhang C."/>
            <person name="Fan H."/>
            <person name="Li D."/>
            <person name="Dong L."/>
            <person name="Tao Y."/>
            <person name="Gao C."/>
            <person name="Wu H."/>
            <person name="Li Y."/>
            <person name="Cui Y."/>
            <person name="Guo X."/>
            <person name="Zheng S."/>
            <person name="Wang B."/>
            <person name="Yu K."/>
            <person name="Liang Q."/>
            <person name="Yang W."/>
            <person name="Lou X."/>
            <person name="Chen J."/>
            <person name="Feng M."/>
            <person name="Jian J."/>
            <person name="Zhang X."/>
            <person name="Luo G."/>
            <person name="Jiang Y."/>
            <person name="Liu J."/>
            <person name="Wang Z."/>
            <person name="Sha Y."/>
            <person name="Zhang B."/>
            <person name="Wu H."/>
            <person name="Tang D."/>
            <person name="Shen Q."/>
            <person name="Xue P."/>
            <person name="Zou S."/>
            <person name="Wang X."/>
            <person name="Liu X."/>
            <person name="Wang F."/>
            <person name="Yang Y."/>
            <person name="An X."/>
            <person name="Dong Z."/>
            <person name="Zhang K."/>
            <person name="Zhang X."/>
            <person name="Luo M.C."/>
            <person name="Dvorak J."/>
            <person name="Tong Y."/>
            <person name="Wang J."/>
            <person name="Yang H."/>
            <person name="Li Z."/>
            <person name="Wang D."/>
            <person name="Zhang A."/>
            <person name="Wang J."/>
        </authorList>
    </citation>
    <scope>NUCLEOTIDE SEQUENCE</scope>
    <source>
        <strain evidence="3">cv. G1812</strain>
    </source>
</reference>
<reference evidence="2" key="3">
    <citation type="submission" date="2022-06" db="UniProtKB">
        <authorList>
            <consortium name="EnsemblPlants"/>
        </authorList>
    </citation>
    <scope>IDENTIFICATION</scope>
</reference>
<evidence type="ECO:0000256" key="1">
    <source>
        <dbReference type="SAM" id="MobiDB-lite"/>
    </source>
</evidence>
<organism evidence="2 3">
    <name type="scientific">Triticum urartu</name>
    <name type="common">Red wild einkorn</name>
    <name type="synonym">Crithodium urartu</name>
    <dbReference type="NCBI Taxonomy" id="4572"/>
    <lineage>
        <taxon>Eukaryota</taxon>
        <taxon>Viridiplantae</taxon>
        <taxon>Streptophyta</taxon>
        <taxon>Embryophyta</taxon>
        <taxon>Tracheophyta</taxon>
        <taxon>Spermatophyta</taxon>
        <taxon>Magnoliopsida</taxon>
        <taxon>Liliopsida</taxon>
        <taxon>Poales</taxon>
        <taxon>Poaceae</taxon>
        <taxon>BOP clade</taxon>
        <taxon>Pooideae</taxon>
        <taxon>Triticodae</taxon>
        <taxon>Triticeae</taxon>
        <taxon>Triticinae</taxon>
        <taxon>Triticum</taxon>
    </lineage>
</organism>
<feature type="compositionally biased region" description="Polar residues" evidence="1">
    <location>
        <begin position="79"/>
        <end position="89"/>
    </location>
</feature>
<proteinExistence type="predicted"/>
<keyword evidence="3" id="KW-1185">Reference proteome</keyword>
<feature type="compositionally biased region" description="Low complexity" evidence="1">
    <location>
        <begin position="65"/>
        <end position="78"/>
    </location>
</feature>
<sequence>MRARPPYKTSQPVTAAAARGRKNIFFYGAAGCVSPVSRYKSVNRLLLLFHFDSPSPPPPSPPSRSSPLSPSLSPSSHPQPTKLSPSPSVDRTAALHPCRRNLVALCPSLANGTSTTQLLLMGSLLYSTKPGMRKRLGMDKILNPLAKMPGLRGWNLMPPRQIQRSGFAA</sequence>
<evidence type="ECO:0000313" key="3">
    <source>
        <dbReference type="Proteomes" id="UP000015106"/>
    </source>
</evidence>
<dbReference type="Proteomes" id="UP000015106">
    <property type="component" value="Chromosome 7"/>
</dbReference>
<evidence type="ECO:0000313" key="2">
    <source>
        <dbReference type="EnsemblPlants" id="TuG1812G0700002282.01.T01"/>
    </source>
</evidence>
<feature type="region of interest" description="Disordered" evidence="1">
    <location>
        <begin position="54"/>
        <end position="91"/>
    </location>
</feature>
<feature type="compositionally biased region" description="Pro residues" evidence="1">
    <location>
        <begin position="54"/>
        <end position="64"/>
    </location>
</feature>
<name>A0A8R7V486_TRIUA</name>
<accession>A0A8R7V486</accession>
<dbReference type="AlphaFoldDB" id="A0A8R7V486"/>
<protein>
    <submittedName>
        <fullName evidence="2">Uncharacterized protein</fullName>
    </submittedName>
</protein>
<dbReference type="Gramene" id="TuG1812G0700002282.01.T01">
    <property type="protein sequence ID" value="TuG1812G0700002282.01.T01"/>
    <property type="gene ID" value="TuG1812G0700002282.01"/>
</dbReference>